<evidence type="ECO:0000313" key="1">
    <source>
        <dbReference type="EMBL" id="PHT71412.1"/>
    </source>
</evidence>
<dbReference type="STRING" id="4072.A0A2G2YNU3"/>
<gene>
    <name evidence="1" type="ORF">T459_26516</name>
</gene>
<dbReference type="Pfam" id="PF03321">
    <property type="entry name" value="GH3"/>
    <property type="match status" value="1"/>
</dbReference>
<proteinExistence type="predicted"/>
<dbReference type="InterPro" id="IPR004993">
    <property type="entry name" value="GH3"/>
</dbReference>
<name>A0A2G2YNU3_CAPAN</name>
<comment type="caution">
    <text evidence="1">The sequence shown here is derived from an EMBL/GenBank/DDBJ whole genome shotgun (WGS) entry which is preliminary data.</text>
</comment>
<sequence>MERSINDYKEGFKFIEEVTSNVDEVQKKVLAEILSQNAHDHGLNGHTFKKVIPVITYQDIQPYIDRIINGDKSPIPCSQPISELLSRFVSCFLFFDNQAVRACLLIPRSMHRHCAGNSVHRV</sequence>
<evidence type="ECO:0000313" key="2">
    <source>
        <dbReference type="Proteomes" id="UP000222542"/>
    </source>
</evidence>
<dbReference type="Gramene" id="PHT71412">
    <property type="protein sequence ID" value="PHT71412"/>
    <property type="gene ID" value="T459_26516"/>
</dbReference>
<reference evidence="1 2" key="1">
    <citation type="journal article" date="2014" name="Nat. Genet.">
        <title>Genome sequence of the hot pepper provides insights into the evolution of pungency in Capsicum species.</title>
        <authorList>
            <person name="Kim S."/>
            <person name="Park M."/>
            <person name="Yeom S.I."/>
            <person name="Kim Y.M."/>
            <person name="Lee J.M."/>
            <person name="Lee H.A."/>
            <person name="Seo E."/>
            <person name="Choi J."/>
            <person name="Cheong K."/>
            <person name="Kim K.T."/>
            <person name="Jung K."/>
            <person name="Lee G.W."/>
            <person name="Oh S.K."/>
            <person name="Bae C."/>
            <person name="Kim S.B."/>
            <person name="Lee H.Y."/>
            <person name="Kim S.Y."/>
            <person name="Kim M.S."/>
            <person name="Kang B.C."/>
            <person name="Jo Y.D."/>
            <person name="Yang H.B."/>
            <person name="Jeong H.J."/>
            <person name="Kang W.H."/>
            <person name="Kwon J.K."/>
            <person name="Shin C."/>
            <person name="Lim J.Y."/>
            <person name="Park J.H."/>
            <person name="Huh J.H."/>
            <person name="Kim J.S."/>
            <person name="Kim B.D."/>
            <person name="Cohen O."/>
            <person name="Paran I."/>
            <person name="Suh M.C."/>
            <person name="Lee S.B."/>
            <person name="Kim Y.K."/>
            <person name="Shin Y."/>
            <person name="Noh S.J."/>
            <person name="Park J."/>
            <person name="Seo Y.S."/>
            <person name="Kwon S.Y."/>
            <person name="Kim H.A."/>
            <person name="Park J.M."/>
            <person name="Kim H.J."/>
            <person name="Choi S.B."/>
            <person name="Bosland P.W."/>
            <person name="Reeves G."/>
            <person name="Jo S.H."/>
            <person name="Lee B.W."/>
            <person name="Cho H.T."/>
            <person name="Choi H.S."/>
            <person name="Lee M.S."/>
            <person name="Yu Y."/>
            <person name="Do Choi Y."/>
            <person name="Park B.S."/>
            <person name="van Deynze A."/>
            <person name="Ashrafi H."/>
            <person name="Hill T."/>
            <person name="Kim W.T."/>
            <person name="Pai H.S."/>
            <person name="Ahn H.K."/>
            <person name="Yeam I."/>
            <person name="Giovannoni J.J."/>
            <person name="Rose J.K."/>
            <person name="Sorensen I."/>
            <person name="Lee S.J."/>
            <person name="Kim R.W."/>
            <person name="Choi I.Y."/>
            <person name="Choi B.S."/>
            <person name="Lim J.S."/>
            <person name="Lee Y.H."/>
            <person name="Choi D."/>
        </authorList>
    </citation>
    <scope>NUCLEOTIDE SEQUENCE [LARGE SCALE GENOMIC DNA]</scope>
    <source>
        <strain evidence="2">cv. CM334</strain>
    </source>
</reference>
<protein>
    <submittedName>
        <fullName evidence="1">Uncharacterized protein</fullName>
    </submittedName>
</protein>
<dbReference type="PANTHER" id="PTHR31901:SF39">
    <property type="entry name" value="INDOLE-3-ACETIC ACID-AMIDO SYNTHETASE GH3.6-LIKE"/>
    <property type="match status" value="1"/>
</dbReference>
<keyword evidence="2" id="KW-1185">Reference proteome</keyword>
<dbReference type="Proteomes" id="UP000222542">
    <property type="component" value="Unassembled WGS sequence"/>
</dbReference>
<dbReference type="AlphaFoldDB" id="A0A2G2YNU3"/>
<dbReference type="EMBL" id="AYRZ02000010">
    <property type="protein sequence ID" value="PHT71412.1"/>
    <property type="molecule type" value="Genomic_DNA"/>
</dbReference>
<reference evidence="1 2" key="2">
    <citation type="journal article" date="2017" name="Genome Biol.">
        <title>New reference genome sequences of hot pepper reveal the massive evolution of plant disease-resistance genes by retroduplication.</title>
        <authorList>
            <person name="Kim S."/>
            <person name="Park J."/>
            <person name="Yeom S.I."/>
            <person name="Kim Y.M."/>
            <person name="Seo E."/>
            <person name="Kim K.T."/>
            <person name="Kim M.S."/>
            <person name="Lee J.M."/>
            <person name="Cheong K."/>
            <person name="Shin H.S."/>
            <person name="Kim S.B."/>
            <person name="Han K."/>
            <person name="Lee J."/>
            <person name="Park M."/>
            <person name="Lee H.A."/>
            <person name="Lee H.Y."/>
            <person name="Lee Y."/>
            <person name="Oh S."/>
            <person name="Lee J.H."/>
            <person name="Choi E."/>
            <person name="Choi E."/>
            <person name="Lee S.E."/>
            <person name="Jeon J."/>
            <person name="Kim H."/>
            <person name="Choi G."/>
            <person name="Song H."/>
            <person name="Lee J."/>
            <person name="Lee S.C."/>
            <person name="Kwon J.K."/>
            <person name="Lee H.Y."/>
            <person name="Koo N."/>
            <person name="Hong Y."/>
            <person name="Kim R.W."/>
            <person name="Kang W.H."/>
            <person name="Huh J.H."/>
            <person name="Kang B.C."/>
            <person name="Yang T.J."/>
            <person name="Lee Y.H."/>
            <person name="Bennetzen J.L."/>
            <person name="Choi D."/>
        </authorList>
    </citation>
    <scope>NUCLEOTIDE SEQUENCE [LARGE SCALE GENOMIC DNA]</scope>
    <source>
        <strain evidence="2">cv. CM334</strain>
    </source>
</reference>
<organism evidence="1 2">
    <name type="scientific">Capsicum annuum</name>
    <name type="common">Capsicum pepper</name>
    <dbReference type="NCBI Taxonomy" id="4072"/>
    <lineage>
        <taxon>Eukaryota</taxon>
        <taxon>Viridiplantae</taxon>
        <taxon>Streptophyta</taxon>
        <taxon>Embryophyta</taxon>
        <taxon>Tracheophyta</taxon>
        <taxon>Spermatophyta</taxon>
        <taxon>Magnoliopsida</taxon>
        <taxon>eudicotyledons</taxon>
        <taxon>Gunneridae</taxon>
        <taxon>Pentapetalae</taxon>
        <taxon>asterids</taxon>
        <taxon>lamiids</taxon>
        <taxon>Solanales</taxon>
        <taxon>Solanaceae</taxon>
        <taxon>Solanoideae</taxon>
        <taxon>Capsiceae</taxon>
        <taxon>Capsicum</taxon>
    </lineage>
</organism>
<dbReference type="SMR" id="A0A2G2YNU3"/>
<accession>A0A2G2YNU3</accession>
<dbReference type="PANTHER" id="PTHR31901">
    <property type="entry name" value="GH3 DOMAIN-CONTAINING PROTEIN"/>
    <property type="match status" value="1"/>
</dbReference>